<keyword evidence="2" id="KW-1185">Reference proteome</keyword>
<organism evidence="1 2">
    <name type="scientific">Roridomyces roridus</name>
    <dbReference type="NCBI Taxonomy" id="1738132"/>
    <lineage>
        <taxon>Eukaryota</taxon>
        <taxon>Fungi</taxon>
        <taxon>Dikarya</taxon>
        <taxon>Basidiomycota</taxon>
        <taxon>Agaricomycotina</taxon>
        <taxon>Agaricomycetes</taxon>
        <taxon>Agaricomycetidae</taxon>
        <taxon>Agaricales</taxon>
        <taxon>Marasmiineae</taxon>
        <taxon>Mycenaceae</taxon>
        <taxon>Roridomyces</taxon>
    </lineage>
</organism>
<proteinExistence type="predicted"/>
<protein>
    <recommendedName>
        <fullName evidence="3">F-box domain-containing protein</fullName>
    </recommendedName>
</protein>
<dbReference type="Proteomes" id="UP001221142">
    <property type="component" value="Unassembled WGS sequence"/>
</dbReference>
<evidence type="ECO:0000313" key="2">
    <source>
        <dbReference type="Proteomes" id="UP001221142"/>
    </source>
</evidence>
<sequence length="339" mass="38128">MSIARPLERQIVPGARIVAIDAEICELEERLRVLQTERETRQQRLDAYKYPVLTLPNEITSEIFVHFLPLYPECPPLRGLDSPTALTHICRGWREMALANPMLWRALSIGYAARTEQAQSVVQTWLDRSGSCPLSINLERDYPGATTRKELLTATLLHRERWQHVRLDLRAAEVALIEGPLPLLESLDLAVDELAYMYPAASASDLPRLRSVTLDDADHGNWLPLSQLTILTLNRVYENNYLPILRCGELGSSVHPSRTSWPSVVIDRWTFGSDHVNSVASLISRSGCKLQQVLFTARTSEVSEESLRAALPSISKVAVDPEYDWYSEASRGFKNGLGL</sequence>
<dbReference type="EMBL" id="JARKIF010000004">
    <property type="protein sequence ID" value="KAJ7641227.1"/>
    <property type="molecule type" value="Genomic_DNA"/>
</dbReference>
<evidence type="ECO:0008006" key="3">
    <source>
        <dbReference type="Google" id="ProtNLM"/>
    </source>
</evidence>
<accession>A0AAD7C7H5</accession>
<evidence type="ECO:0000313" key="1">
    <source>
        <dbReference type="EMBL" id="KAJ7641227.1"/>
    </source>
</evidence>
<dbReference type="AlphaFoldDB" id="A0AAD7C7H5"/>
<gene>
    <name evidence="1" type="ORF">FB45DRAFT_999999</name>
</gene>
<reference evidence="1" key="1">
    <citation type="submission" date="2023-03" db="EMBL/GenBank/DDBJ databases">
        <title>Massive genome expansion in bonnet fungi (Mycena s.s.) driven by repeated elements and novel gene families across ecological guilds.</title>
        <authorList>
            <consortium name="Lawrence Berkeley National Laboratory"/>
            <person name="Harder C.B."/>
            <person name="Miyauchi S."/>
            <person name="Viragh M."/>
            <person name="Kuo A."/>
            <person name="Thoen E."/>
            <person name="Andreopoulos B."/>
            <person name="Lu D."/>
            <person name="Skrede I."/>
            <person name="Drula E."/>
            <person name="Henrissat B."/>
            <person name="Morin E."/>
            <person name="Kohler A."/>
            <person name="Barry K."/>
            <person name="LaButti K."/>
            <person name="Morin E."/>
            <person name="Salamov A."/>
            <person name="Lipzen A."/>
            <person name="Mereny Z."/>
            <person name="Hegedus B."/>
            <person name="Baldrian P."/>
            <person name="Stursova M."/>
            <person name="Weitz H."/>
            <person name="Taylor A."/>
            <person name="Grigoriev I.V."/>
            <person name="Nagy L.G."/>
            <person name="Martin F."/>
            <person name="Kauserud H."/>
        </authorList>
    </citation>
    <scope>NUCLEOTIDE SEQUENCE</scope>
    <source>
        <strain evidence="1">9284</strain>
    </source>
</reference>
<name>A0AAD7C7H5_9AGAR</name>
<comment type="caution">
    <text evidence="1">The sequence shown here is derived from an EMBL/GenBank/DDBJ whole genome shotgun (WGS) entry which is preliminary data.</text>
</comment>